<comment type="caution">
    <text evidence="1">The sequence shown here is derived from an EMBL/GenBank/DDBJ whole genome shotgun (WGS) entry which is preliminary data.</text>
</comment>
<dbReference type="EMBL" id="CAJJDN010000059">
    <property type="protein sequence ID" value="CAD8092841.1"/>
    <property type="molecule type" value="Genomic_DNA"/>
</dbReference>
<organism evidence="1 2">
    <name type="scientific">Paramecium sonneborni</name>
    <dbReference type="NCBI Taxonomy" id="65129"/>
    <lineage>
        <taxon>Eukaryota</taxon>
        <taxon>Sar</taxon>
        <taxon>Alveolata</taxon>
        <taxon>Ciliophora</taxon>
        <taxon>Intramacronucleata</taxon>
        <taxon>Oligohymenophorea</taxon>
        <taxon>Peniculida</taxon>
        <taxon>Parameciidae</taxon>
        <taxon>Paramecium</taxon>
    </lineage>
</organism>
<accession>A0A8S1NRH7</accession>
<evidence type="ECO:0000313" key="2">
    <source>
        <dbReference type="Proteomes" id="UP000692954"/>
    </source>
</evidence>
<keyword evidence="2" id="KW-1185">Reference proteome</keyword>
<evidence type="ECO:0000313" key="1">
    <source>
        <dbReference type="EMBL" id="CAD8092841.1"/>
    </source>
</evidence>
<dbReference type="AlphaFoldDB" id="A0A8S1NRH7"/>
<name>A0A8S1NRH7_9CILI</name>
<dbReference type="Proteomes" id="UP000692954">
    <property type="component" value="Unassembled WGS sequence"/>
</dbReference>
<protein>
    <submittedName>
        <fullName evidence="1">Uncharacterized protein</fullName>
    </submittedName>
</protein>
<sequence length="41" mass="5017">MQNSLVKGVSQGYRLRMNSQPTFKQLIDYIRFLREFEEETY</sequence>
<reference evidence="1" key="1">
    <citation type="submission" date="2021-01" db="EMBL/GenBank/DDBJ databases">
        <authorList>
            <consortium name="Genoscope - CEA"/>
            <person name="William W."/>
        </authorList>
    </citation>
    <scope>NUCLEOTIDE SEQUENCE</scope>
</reference>
<proteinExistence type="predicted"/>
<gene>
    <name evidence="1" type="ORF">PSON_ATCC_30995.1.T0590277</name>
</gene>